<dbReference type="Proteomes" id="UP000004703">
    <property type="component" value="Chromosome"/>
</dbReference>
<dbReference type="Gene3D" id="3.40.50.300">
    <property type="entry name" value="P-loop containing nucleotide triphosphate hydrolases"/>
    <property type="match status" value="1"/>
</dbReference>
<accession>A0A5E8H1E4</accession>
<dbReference type="RefSeq" id="WP_008193672.1">
    <property type="nucleotide sequence ID" value="NZ_CM011002.1"/>
</dbReference>
<dbReference type="InterPro" id="IPR038727">
    <property type="entry name" value="NadR/Ttd14_AAA_dom"/>
</dbReference>
<keyword evidence="2" id="KW-0808">Transferase</keyword>
<dbReference type="AlphaFoldDB" id="A0A5E8H1E4"/>
<comment type="caution">
    <text evidence="2">The sequence shown here is derived from an EMBL/GenBank/DDBJ whole genome shotgun (WGS) entry which is preliminary data.</text>
</comment>
<keyword evidence="2" id="KW-0418">Kinase</keyword>
<gene>
    <name evidence="2" type="ORF">SADFL11_2901</name>
</gene>
<reference evidence="2 3" key="1">
    <citation type="submission" date="2008-01" db="EMBL/GenBank/DDBJ databases">
        <authorList>
            <person name="Wagner-Dobler I."/>
            <person name="Ferriera S."/>
            <person name="Johnson J."/>
            <person name="Kravitz S."/>
            <person name="Beeson K."/>
            <person name="Sutton G."/>
            <person name="Rogers Y.-H."/>
            <person name="Friedman R."/>
            <person name="Frazier M."/>
            <person name="Venter J.C."/>
        </authorList>
    </citation>
    <scope>NUCLEOTIDE SEQUENCE [LARGE SCALE GENOMIC DNA]</scope>
    <source>
        <strain evidence="3">DSM 17067 / NCIMB 14079 / DFL-11</strain>
    </source>
</reference>
<dbReference type="SUPFAM" id="SSF52540">
    <property type="entry name" value="P-loop containing nucleoside triphosphate hydrolases"/>
    <property type="match status" value="1"/>
</dbReference>
<reference evidence="2 3" key="2">
    <citation type="submission" date="2013-04" db="EMBL/GenBank/DDBJ databases">
        <authorList>
            <person name="Fiebig A."/>
            <person name="Pradella S."/>
            <person name="Wagner-Doebler I."/>
        </authorList>
    </citation>
    <scope>NUCLEOTIDE SEQUENCE [LARGE SCALE GENOMIC DNA]</scope>
    <source>
        <strain evidence="3">DSM 17067 / NCIMB 14079 / DFL-11</strain>
    </source>
</reference>
<evidence type="ECO:0000259" key="1">
    <source>
        <dbReference type="Pfam" id="PF13521"/>
    </source>
</evidence>
<feature type="domain" description="NadR/Ttd14 AAA" evidence="1">
    <location>
        <begin position="2"/>
        <end position="151"/>
    </location>
</feature>
<dbReference type="EMBL" id="ACCU02000004">
    <property type="protein sequence ID" value="EEE45612.1"/>
    <property type="molecule type" value="Genomic_DNA"/>
</dbReference>
<dbReference type="GO" id="GO:0016301">
    <property type="term" value="F:kinase activity"/>
    <property type="evidence" value="ECO:0007669"/>
    <property type="project" value="UniProtKB-KW"/>
</dbReference>
<evidence type="ECO:0000313" key="2">
    <source>
        <dbReference type="EMBL" id="EEE45612.1"/>
    </source>
</evidence>
<name>A0A5E8H1E4_ROSAD</name>
<evidence type="ECO:0000313" key="3">
    <source>
        <dbReference type="Proteomes" id="UP000004703"/>
    </source>
</evidence>
<organism evidence="2 3">
    <name type="scientific">Roseibium alexandrii (strain DSM 17067 / NCIMB 14079 / DFL-11)</name>
    <name type="common">Labrenzia alexandrii</name>
    <dbReference type="NCBI Taxonomy" id="244592"/>
    <lineage>
        <taxon>Bacteria</taxon>
        <taxon>Pseudomonadati</taxon>
        <taxon>Pseudomonadota</taxon>
        <taxon>Alphaproteobacteria</taxon>
        <taxon>Hyphomicrobiales</taxon>
        <taxon>Stappiaceae</taxon>
        <taxon>Roseibium</taxon>
    </lineage>
</organism>
<protein>
    <submittedName>
        <fullName evidence="2">Thymidylate kinase</fullName>
    </submittedName>
</protein>
<proteinExistence type="predicted"/>
<sequence length="184" mass="20340">MRIAVTGTHGTGKTTLIEDFAALKPEYHPVPEPYFELLQKGHSFSDPPTIDDFSSQLDQNIRTVLETKSDDKVLFDRCPFDLIAYLEVLSEQGGEEWVPSGRLLQKIEAALQSLDLIVFLPIGSPDGTGQNAEMQQLRSAVDEQLKQILQEDSLGLITEALAILELTGSPQDRLQALAGHCTHR</sequence>
<dbReference type="InterPro" id="IPR027417">
    <property type="entry name" value="P-loop_NTPase"/>
</dbReference>
<dbReference type="Pfam" id="PF13521">
    <property type="entry name" value="AAA_28"/>
    <property type="match status" value="1"/>
</dbReference>